<keyword evidence="3" id="KW-1185">Reference proteome</keyword>
<evidence type="ECO:0000313" key="4">
    <source>
        <dbReference type="WBParaSite" id="TMUE_1000003735.1"/>
    </source>
</evidence>
<name>A0A5S6Q9H3_TRIMR</name>
<feature type="region of interest" description="Disordered" evidence="1">
    <location>
        <begin position="453"/>
        <end position="475"/>
    </location>
</feature>
<proteinExistence type="predicted"/>
<dbReference type="Proteomes" id="UP000046395">
    <property type="component" value="Unassembled WGS sequence"/>
</dbReference>
<dbReference type="AlphaFoldDB" id="A0A5S6Q9H3"/>
<evidence type="ECO:0000256" key="1">
    <source>
        <dbReference type="SAM" id="MobiDB-lite"/>
    </source>
</evidence>
<feature type="region of interest" description="Disordered" evidence="1">
    <location>
        <begin position="286"/>
        <end position="320"/>
    </location>
</feature>
<dbReference type="WBParaSite" id="TMUE_1000003735.1">
    <property type="protein sequence ID" value="TMUE_1000003735.1"/>
    <property type="gene ID" value="WBGene00290784"/>
</dbReference>
<feature type="compositionally biased region" description="Low complexity" evidence="1">
    <location>
        <begin position="308"/>
        <end position="320"/>
    </location>
</feature>
<protein>
    <submittedName>
        <fullName evidence="4">Uncharacterized protein</fullName>
    </submittedName>
</protein>
<feature type="signal peptide" evidence="2">
    <location>
        <begin position="1"/>
        <end position="19"/>
    </location>
</feature>
<feature type="compositionally biased region" description="Polar residues" evidence="1">
    <location>
        <begin position="157"/>
        <end position="170"/>
    </location>
</feature>
<keyword evidence="2" id="KW-0732">Signal</keyword>
<sequence length="548" mass="62689">MYFSLVALTLALCLPQVEQFNLPKLLTDLNKEVDPRSFSKQLDKTREKIAAGKQLRGKDGKPATFAWYGEGPNNMRTYHEVWFEDKENAKKVKLDDVDIEVPKDIAEEDELFLMNDQRWKVAPTDAQNATADNTTSLPLDEVAYERRSTNVVAPMANASSNDSTHLNNSVVDEETEAREVDANDSATDPSSRRKKPLNYATVFYRPENIPLMAEALKQVVEEAFNVSFQEFADIWNEEMPINKSSDDLWKELEEKTALVRTLNSSSAWSNWTDSLLLWSIQTTRDARNHTSEAPPEQPLNVTEKQNESEQSTTTSTASTMVLQTEDPLDQLLTELLSLYTAEQIVAALEKNERGNLTAKTKAATDELRETVTMKPESTIAPTPAEQLLSLLSKKGELNEEALLPQSARPWQPNVQDTFESTAYVHASQADEKEDTSPAKIDCARGDVICDRKESEAETEANEYNVGPYEPSEEPIEKSVNPEWLKNFRLLFDDYFENAYDSHEAKELVRQSYHQPRFYYRTNRFGLYRKHDEDRDFNNDYLYRAYEHQ</sequence>
<evidence type="ECO:0000256" key="2">
    <source>
        <dbReference type="SAM" id="SignalP"/>
    </source>
</evidence>
<evidence type="ECO:0000313" key="3">
    <source>
        <dbReference type="Proteomes" id="UP000046395"/>
    </source>
</evidence>
<feature type="region of interest" description="Disordered" evidence="1">
    <location>
        <begin position="157"/>
        <end position="193"/>
    </location>
</feature>
<accession>A0A5S6Q9H3</accession>
<organism evidence="3 4">
    <name type="scientific">Trichuris muris</name>
    <name type="common">Mouse whipworm</name>
    <dbReference type="NCBI Taxonomy" id="70415"/>
    <lineage>
        <taxon>Eukaryota</taxon>
        <taxon>Metazoa</taxon>
        <taxon>Ecdysozoa</taxon>
        <taxon>Nematoda</taxon>
        <taxon>Enoplea</taxon>
        <taxon>Dorylaimia</taxon>
        <taxon>Trichinellida</taxon>
        <taxon>Trichuridae</taxon>
        <taxon>Trichuris</taxon>
    </lineage>
</organism>
<reference evidence="4" key="1">
    <citation type="submission" date="2019-12" db="UniProtKB">
        <authorList>
            <consortium name="WormBaseParasite"/>
        </authorList>
    </citation>
    <scope>IDENTIFICATION</scope>
</reference>
<feature type="chain" id="PRO_5024274901" evidence="2">
    <location>
        <begin position="20"/>
        <end position="548"/>
    </location>
</feature>